<feature type="region of interest" description="Disordered" evidence="1">
    <location>
        <begin position="165"/>
        <end position="190"/>
    </location>
</feature>
<feature type="compositionally biased region" description="Low complexity" evidence="1">
    <location>
        <begin position="217"/>
        <end position="238"/>
    </location>
</feature>
<feature type="compositionally biased region" description="Acidic residues" evidence="1">
    <location>
        <begin position="123"/>
        <end position="136"/>
    </location>
</feature>
<protein>
    <submittedName>
        <fullName evidence="2">Uncharacterized protein</fullName>
    </submittedName>
</protein>
<organism evidence="2 3">
    <name type="scientific">Punica granatum</name>
    <name type="common">Pomegranate</name>
    <dbReference type="NCBI Taxonomy" id="22663"/>
    <lineage>
        <taxon>Eukaryota</taxon>
        <taxon>Viridiplantae</taxon>
        <taxon>Streptophyta</taxon>
        <taxon>Embryophyta</taxon>
        <taxon>Tracheophyta</taxon>
        <taxon>Spermatophyta</taxon>
        <taxon>Magnoliopsida</taxon>
        <taxon>eudicotyledons</taxon>
        <taxon>Gunneridae</taxon>
        <taxon>Pentapetalae</taxon>
        <taxon>rosids</taxon>
        <taxon>malvids</taxon>
        <taxon>Myrtales</taxon>
        <taxon>Lythraceae</taxon>
        <taxon>Punica</taxon>
    </lineage>
</organism>
<feature type="region of interest" description="Disordered" evidence="1">
    <location>
        <begin position="109"/>
        <end position="139"/>
    </location>
</feature>
<dbReference type="EMBL" id="PGOL01001808">
    <property type="protein sequence ID" value="PKI54127.1"/>
    <property type="molecule type" value="Genomic_DNA"/>
</dbReference>
<name>A0A2I0JD21_PUNGR</name>
<proteinExistence type="predicted"/>
<feature type="region of interest" description="Disordered" evidence="1">
    <location>
        <begin position="217"/>
        <end position="255"/>
    </location>
</feature>
<sequence>MVDIGKLSITELQYYFQQHGYNIESYKKEYGFNLEDGLRVLETDEDIHRLYASAKAANNNELEFYFDQHLLDDTNGEARPVDGRRDDNTVCGVDIDIIEVEKAIKDLTLDVSEEDDDSKRLSDDDDDEPADDDDDEGGGREHKKLLKLLLLKIQTLNCIGGREQGQLEQGRKGAEKAAETAASEDSNAHCIGGREQGQLQWVCERWECELIVKERPNWWSNPSSRSSSSLSAAPVRWSTSAADSSEGRRRRVPLV</sequence>
<keyword evidence="3" id="KW-1185">Reference proteome</keyword>
<reference evidence="2 3" key="1">
    <citation type="submission" date="2017-11" db="EMBL/GenBank/DDBJ databases">
        <title>De-novo sequencing of pomegranate (Punica granatum L.) genome.</title>
        <authorList>
            <person name="Akparov Z."/>
            <person name="Amiraslanov A."/>
            <person name="Hajiyeva S."/>
            <person name="Abbasov M."/>
            <person name="Kaur K."/>
            <person name="Hamwieh A."/>
            <person name="Solovyev V."/>
            <person name="Salamov A."/>
            <person name="Braich B."/>
            <person name="Kosarev P."/>
            <person name="Mahmoud A."/>
            <person name="Hajiyev E."/>
            <person name="Babayeva S."/>
            <person name="Izzatullayeva V."/>
            <person name="Mammadov A."/>
            <person name="Mammadov A."/>
            <person name="Sharifova S."/>
            <person name="Ojaghi J."/>
            <person name="Eynullazada K."/>
            <person name="Bayramov B."/>
            <person name="Abdulazimova A."/>
            <person name="Shahmuradov I."/>
        </authorList>
    </citation>
    <scope>NUCLEOTIDE SEQUENCE [LARGE SCALE GENOMIC DNA]</scope>
    <source>
        <strain evidence="3">cv. AG2017</strain>
        <tissue evidence="2">Leaf</tissue>
    </source>
</reference>
<dbReference type="Proteomes" id="UP000233551">
    <property type="component" value="Unassembled WGS sequence"/>
</dbReference>
<dbReference type="AlphaFoldDB" id="A0A2I0JD21"/>
<evidence type="ECO:0000313" key="3">
    <source>
        <dbReference type="Proteomes" id="UP000233551"/>
    </source>
</evidence>
<evidence type="ECO:0000256" key="1">
    <source>
        <dbReference type="SAM" id="MobiDB-lite"/>
    </source>
</evidence>
<gene>
    <name evidence="2" type="ORF">CRG98_025491</name>
</gene>
<feature type="compositionally biased region" description="Basic and acidic residues" evidence="1">
    <location>
        <begin position="169"/>
        <end position="178"/>
    </location>
</feature>
<evidence type="ECO:0000313" key="2">
    <source>
        <dbReference type="EMBL" id="PKI54127.1"/>
    </source>
</evidence>
<accession>A0A2I0JD21</accession>
<comment type="caution">
    <text evidence="2">The sequence shown here is derived from an EMBL/GenBank/DDBJ whole genome shotgun (WGS) entry which is preliminary data.</text>
</comment>